<dbReference type="Gene3D" id="2.60.40.3940">
    <property type="match status" value="1"/>
</dbReference>
<proteinExistence type="predicted"/>
<feature type="domain" description="Putative tail fiber protein gp53-like C-terminal" evidence="1">
    <location>
        <begin position="27"/>
        <end position="116"/>
    </location>
</feature>
<evidence type="ECO:0000313" key="2">
    <source>
        <dbReference type="EMBL" id="RHH37529.1"/>
    </source>
</evidence>
<feature type="non-terminal residue" evidence="2">
    <location>
        <position position="1"/>
    </location>
</feature>
<dbReference type="InterPro" id="IPR054075">
    <property type="entry name" value="Gp53-like_C"/>
</dbReference>
<dbReference type="Pfam" id="PF21882">
    <property type="entry name" value="Gp53-like_C"/>
    <property type="match status" value="1"/>
</dbReference>
<dbReference type="RefSeq" id="WP_409013381.1">
    <property type="nucleotide sequence ID" value="NZ_JAQDAR010000030.1"/>
</dbReference>
<sequence>SSLGTTYALADLSNAMSVNLSLNGYAKFNNGLLVQWGRVGGSSTASYSVTMPTSFYNTEYKIFATVYKPSSDSAVYSSSPLAINKTVSRFYLNRNYASGGTTGLSQESWDWFAIGRWK</sequence>
<evidence type="ECO:0000313" key="3">
    <source>
        <dbReference type="Proteomes" id="UP000283329"/>
    </source>
</evidence>
<evidence type="ECO:0000259" key="1">
    <source>
        <dbReference type="Pfam" id="PF21882"/>
    </source>
</evidence>
<organism evidence="2 3">
    <name type="scientific">Bacteroides ovatus</name>
    <dbReference type="NCBI Taxonomy" id="28116"/>
    <lineage>
        <taxon>Bacteria</taxon>
        <taxon>Pseudomonadati</taxon>
        <taxon>Bacteroidota</taxon>
        <taxon>Bacteroidia</taxon>
        <taxon>Bacteroidales</taxon>
        <taxon>Bacteroidaceae</taxon>
        <taxon>Bacteroides</taxon>
    </lineage>
</organism>
<dbReference type="Proteomes" id="UP000283329">
    <property type="component" value="Unassembled WGS sequence"/>
</dbReference>
<name>A0A414WNS0_BACOV</name>
<dbReference type="EMBL" id="QRJR01000079">
    <property type="protein sequence ID" value="RHH37529.1"/>
    <property type="molecule type" value="Genomic_DNA"/>
</dbReference>
<comment type="caution">
    <text evidence="2">The sequence shown here is derived from an EMBL/GenBank/DDBJ whole genome shotgun (WGS) entry which is preliminary data.</text>
</comment>
<reference evidence="2 3" key="1">
    <citation type="submission" date="2018-08" db="EMBL/GenBank/DDBJ databases">
        <title>A genome reference for cultivated species of the human gut microbiota.</title>
        <authorList>
            <person name="Zou Y."/>
            <person name="Xue W."/>
            <person name="Luo G."/>
        </authorList>
    </citation>
    <scope>NUCLEOTIDE SEQUENCE [LARGE SCALE GENOMIC DNA]</scope>
    <source>
        <strain evidence="2 3">AM17-48</strain>
    </source>
</reference>
<protein>
    <recommendedName>
        <fullName evidence="1">Putative tail fiber protein gp53-like C-terminal domain-containing protein</fullName>
    </recommendedName>
</protein>
<dbReference type="AlphaFoldDB" id="A0A414WNS0"/>
<accession>A0A414WNS0</accession>
<gene>
    <name evidence="2" type="ORF">DW206_27295</name>
</gene>